<dbReference type="InterPro" id="IPR011009">
    <property type="entry name" value="Kinase-like_dom_sf"/>
</dbReference>
<keyword evidence="3" id="KW-1185">Reference proteome</keyword>
<proteinExistence type="predicted"/>
<dbReference type="OrthoDB" id="8300194at2759"/>
<dbReference type="AlphaFoldDB" id="A0A2B7YHQ7"/>
<dbReference type="SUPFAM" id="SSF56112">
    <property type="entry name" value="Protein kinase-like (PK-like)"/>
    <property type="match status" value="1"/>
</dbReference>
<gene>
    <name evidence="2" type="ORF">AJ80_02230</name>
</gene>
<accession>A0A2B7YHQ7</accession>
<name>A0A2B7YHQ7_POLH7</name>
<sequence>MDPFTPKAGYGQDIGYSLTGVINVMSLDEHRVLKSKEHSRQEADALQFVASNTTIPVPKVYDVDDEGQNIVIEYMPGNPLDKVWIKLTHDQRDSVCHQLAGYLAQLRQLTGKQIEAPNGGRVRVGYYQTRWDGPFKTEKEFNHFLAQGTGLCPGESHKIHFAHGDLSPRNVLVDESGCVTAVLDWEWAGFFPEYWDVARMLLDTPEKKKVPDYKKHLLSALTALTNKYEEELKVMRKVAGLDTIGPGPGKPVHVVPSSS</sequence>
<dbReference type="InterPro" id="IPR002575">
    <property type="entry name" value="Aminoglycoside_PTrfase"/>
</dbReference>
<evidence type="ECO:0000259" key="1">
    <source>
        <dbReference type="Pfam" id="PF01636"/>
    </source>
</evidence>
<dbReference type="Gene3D" id="3.90.1200.10">
    <property type="match status" value="1"/>
</dbReference>
<dbReference type="Proteomes" id="UP000224634">
    <property type="component" value="Unassembled WGS sequence"/>
</dbReference>
<dbReference type="Pfam" id="PF01636">
    <property type="entry name" value="APH"/>
    <property type="match status" value="1"/>
</dbReference>
<dbReference type="PANTHER" id="PTHR21310">
    <property type="entry name" value="AMINOGLYCOSIDE PHOSPHOTRANSFERASE-RELATED-RELATED"/>
    <property type="match status" value="1"/>
</dbReference>
<dbReference type="InterPro" id="IPR051678">
    <property type="entry name" value="AGP_Transferase"/>
</dbReference>
<dbReference type="PANTHER" id="PTHR21310:SF58">
    <property type="entry name" value="AMINOGLYCOSIDE PHOSPHOTRANSFERASE DOMAIN-CONTAINING PROTEIN"/>
    <property type="match status" value="1"/>
</dbReference>
<comment type="caution">
    <text evidence="2">The sequence shown here is derived from an EMBL/GenBank/DDBJ whole genome shotgun (WGS) entry which is preliminary data.</text>
</comment>
<organism evidence="2 3">
    <name type="scientific">Polytolypa hystricis (strain UAMH7299)</name>
    <dbReference type="NCBI Taxonomy" id="1447883"/>
    <lineage>
        <taxon>Eukaryota</taxon>
        <taxon>Fungi</taxon>
        <taxon>Dikarya</taxon>
        <taxon>Ascomycota</taxon>
        <taxon>Pezizomycotina</taxon>
        <taxon>Eurotiomycetes</taxon>
        <taxon>Eurotiomycetidae</taxon>
        <taxon>Onygenales</taxon>
        <taxon>Onygenales incertae sedis</taxon>
        <taxon>Polytolypa</taxon>
    </lineage>
</organism>
<evidence type="ECO:0000313" key="3">
    <source>
        <dbReference type="Proteomes" id="UP000224634"/>
    </source>
</evidence>
<dbReference type="EMBL" id="PDNA01000021">
    <property type="protein sequence ID" value="PGH23624.1"/>
    <property type="molecule type" value="Genomic_DNA"/>
</dbReference>
<feature type="domain" description="Aminoglycoside phosphotransferase" evidence="1">
    <location>
        <begin position="34"/>
        <end position="205"/>
    </location>
</feature>
<reference evidence="2 3" key="1">
    <citation type="submission" date="2017-10" db="EMBL/GenBank/DDBJ databases">
        <title>Comparative genomics in systemic dimorphic fungi from Ajellomycetaceae.</title>
        <authorList>
            <person name="Munoz J.F."/>
            <person name="Mcewen J.G."/>
            <person name="Clay O.K."/>
            <person name="Cuomo C.A."/>
        </authorList>
    </citation>
    <scope>NUCLEOTIDE SEQUENCE [LARGE SCALE GENOMIC DNA]</scope>
    <source>
        <strain evidence="2 3">UAMH7299</strain>
    </source>
</reference>
<protein>
    <recommendedName>
        <fullName evidence="1">Aminoglycoside phosphotransferase domain-containing protein</fullName>
    </recommendedName>
</protein>
<dbReference type="CDD" id="cd05120">
    <property type="entry name" value="APH_ChoK_like"/>
    <property type="match status" value="1"/>
</dbReference>
<evidence type="ECO:0000313" key="2">
    <source>
        <dbReference type="EMBL" id="PGH23624.1"/>
    </source>
</evidence>